<name>A0A0A8YH09_ARUDO</name>
<evidence type="ECO:0000313" key="1">
    <source>
        <dbReference type="EMBL" id="JAD25644.1"/>
    </source>
</evidence>
<organism evidence="1">
    <name type="scientific">Arundo donax</name>
    <name type="common">Giant reed</name>
    <name type="synonym">Donax arundinaceus</name>
    <dbReference type="NCBI Taxonomy" id="35708"/>
    <lineage>
        <taxon>Eukaryota</taxon>
        <taxon>Viridiplantae</taxon>
        <taxon>Streptophyta</taxon>
        <taxon>Embryophyta</taxon>
        <taxon>Tracheophyta</taxon>
        <taxon>Spermatophyta</taxon>
        <taxon>Magnoliopsida</taxon>
        <taxon>Liliopsida</taxon>
        <taxon>Poales</taxon>
        <taxon>Poaceae</taxon>
        <taxon>PACMAD clade</taxon>
        <taxon>Arundinoideae</taxon>
        <taxon>Arundineae</taxon>
        <taxon>Arundo</taxon>
    </lineage>
</organism>
<proteinExistence type="predicted"/>
<dbReference type="EMBL" id="GBRH01272251">
    <property type="protein sequence ID" value="JAD25644.1"/>
    <property type="molecule type" value="Transcribed_RNA"/>
</dbReference>
<accession>A0A0A8YH09</accession>
<reference evidence="1" key="2">
    <citation type="journal article" date="2015" name="Data Brief">
        <title>Shoot transcriptome of the giant reed, Arundo donax.</title>
        <authorList>
            <person name="Barrero R.A."/>
            <person name="Guerrero F.D."/>
            <person name="Moolhuijzen P."/>
            <person name="Goolsby J.A."/>
            <person name="Tidwell J."/>
            <person name="Bellgard S.E."/>
            <person name="Bellgard M.I."/>
        </authorList>
    </citation>
    <scope>NUCLEOTIDE SEQUENCE</scope>
    <source>
        <tissue evidence="1">Shoot tissue taken approximately 20 cm above the soil surface</tissue>
    </source>
</reference>
<dbReference type="AlphaFoldDB" id="A0A0A8YH09"/>
<protein>
    <submittedName>
        <fullName evidence="1">Uncharacterized protein</fullName>
    </submittedName>
</protein>
<reference evidence="1" key="1">
    <citation type="submission" date="2014-09" db="EMBL/GenBank/DDBJ databases">
        <authorList>
            <person name="Magalhaes I.L.F."/>
            <person name="Oliveira U."/>
            <person name="Santos F.R."/>
            <person name="Vidigal T.H.D.A."/>
            <person name="Brescovit A.D."/>
            <person name="Santos A.J."/>
        </authorList>
    </citation>
    <scope>NUCLEOTIDE SEQUENCE</scope>
    <source>
        <tissue evidence="1">Shoot tissue taken approximately 20 cm above the soil surface</tissue>
    </source>
</reference>
<sequence length="20" mass="2359">MLSRRSRLRLMLSLASQSRP</sequence>